<dbReference type="InterPro" id="IPR043502">
    <property type="entry name" value="DNA/RNA_pol_sf"/>
</dbReference>
<comment type="caution">
    <text evidence="1">The sequence shown here is derived from an EMBL/GenBank/DDBJ whole genome shotgun (WGS) entry which is preliminary data.</text>
</comment>
<gene>
    <name evidence="1" type="ORF">Tco_1079202</name>
</gene>
<dbReference type="Gene3D" id="3.30.70.270">
    <property type="match status" value="1"/>
</dbReference>
<accession>A0ABQ5HSV4</accession>
<evidence type="ECO:0000313" key="2">
    <source>
        <dbReference type="Proteomes" id="UP001151760"/>
    </source>
</evidence>
<dbReference type="EMBL" id="BQNB010019913">
    <property type="protein sequence ID" value="GJT90357.1"/>
    <property type="molecule type" value="Genomic_DNA"/>
</dbReference>
<protein>
    <submittedName>
        <fullName evidence="1">Reverse transcriptase domain-containing protein</fullName>
    </submittedName>
</protein>
<keyword evidence="1" id="KW-0695">RNA-directed DNA polymerase</keyword>
<dbReference type="PANTHER" id="PTHR33067:SF9">
    <property type="entry name" value="RNA-DIRECTED DNA POLYMERASE"/>
    <property type="match status" value="1"/>
</dbReference>
<organism evidence="1 2">
    <name type="scientific">Tanacetum coccineum</name>
    <dbReference type="NCBI Taxonomy" id="301880"/>
    <lineage>
        <taxon>Eukaryota</taxon>
        <taxon>Viridiplantae</taxon>
        <taxon>Streptophyta</taxon>
        <taxon>Embryophyta</taxon>
        <taxon>Tracheophyta</taxon>
        <taxon>Spermatophyta</taxon>
        <taxon>Magnoliopsida</taxon>
        <taxon>eudicotyledons</taxon>
        <taxon>Gunneridae</taxon>
        <taxon>Pentapetalae</taxon>
        <taxon>asterids</taxon>
        <taxon>campanulids</taxon>
        <taxon>Asterales</taxon>
        <taxon>Asteraceae</taxon>
        <taxon>Asteroideae</taxon>
        <taxon>Anthemideae</taxon>
        <taxon>Anthemidinae</taxon>
        <taxon>Tanacetum</taxon>
    </lineage>
</organism>
<keyword evidence="1" id="KW-0548">Nucleotidyltransferase</keyword>
<keyword evidence="1" id="KW-0808">Transferase</keyword>
<dbReference type="Proteomes" id="UP001151760">
    <property type="component" value="Unassembled WGS sequence"/>
</dbReference>
<reference evidence="1" key="2">
    <citation type="submission" date="2022-01" db="EMBL/GenBank/DDBJ databases">
        <authorList>
            <person name="Yamashiro T."/>
            <person name="Shiraishi A."/>
            <person name="Satake H."/>
            <person name="Nakayama K."/>
        </authorList>
    </citation>
    <scope>NUCLEOTIDE SEQUENCE</scope>
</reference>
<proteinExistence type="predicted"/>
<reference evidence="1" key="1">
    <citation type="journal article" date="2022" name="Int. J. Mol. Sci.">
        <title>Draft Genome of Tanacetum Coccineum: Genomic Comparison of Closely Related Tanacetum-Family Plants.</title>
        <authorList>
            <person name="Yamashiro T."/>
            <person name="Shiraishi A."/>
            <person name="Nakayama K."/>
            <person name="Satake H."/>
        </authorList>
    </citation>
    <scope>NUCLEOTIDE SEQUENCE</scope>
</reference>
<dbReference type="InterPro" id="IPR021109">
    <property type="entry name" value="Peptidase_aspartic_dom_sf"/>
</dbReference>
<dbReference type="GO" id="GO:0003964">
    <property type="term" value="F:RNA-directed DNA polymerase activity"/>
    <property type="evidence" value="ECO:0007669"/>
    <property type="project" value="UniProtKB-KW"/>
</dbReference>
<evidence type="ECO:0000313" key="1">
    <source>
        <dbReference type="EMBL" id="GJT90357.1"/>
    </source>
</evidence>
<dbReference type="PANTHER" id="PTHR33067">
    <property type="entry name" value="RNA-DIRECTED DNA POLYMERASE-RELATED"/>
    <property type="match status" value="1"/>
</dbReference>
<dbReference type="InterPro" id="IPR043128">
    <property type="entry name" value="Rev_trsase/Diguanyl_cyclase"/>
</dbReference>
<keyword evidence="2" id="KW-1185">Reference proteome</keyword>
<dbReference type="SUPFAM" id="SSF56672">
    <property type="entry name" value="DNA/RNA polymerases"/>
    <property type="match status" value="1"/>
</dbReference>
<name>A0ABQ5HSV4_9ASTR</name>
<sequence length="611" mass="68893">MSSISGSNNLFNSTHDVLSLSSVGSVELNLSLTKLHSLSNSSSDNSFSSSVDCSSLVFCLLDPSWSSAVSTVLLELPVDILGTNQSLFMGTKSFTLFIVVSNSSLILSKEIGYKSIERDRLMVIEVMVAMDISLCSHFSDNENDVACRDLEAAFEYPEVLLRTIFPIGLKRYRDPKDEPIEKEPLMELKEIGCIIIERCSLGRLEDSYQRFIANSSKVAKPLASLTQKIQKYEWVKEQEEAFQTLKDNLCDTPILPVEKRDSKMPRGLDQQLMERKEGGGMYLLWVSLIGDVRTLMIDEAHASRYLVHSGADKTYYDLRDMYGGHVWRRILLPICIFGKKGKVGTKTERTMEELTHAPTEGYGEAIVLPEINADHFEIKTNLLQLVQANPFYGRESENPHAHINSFKRITSTLRFRMMNVTSSKTDERIDKLADQLSTLIEIVSKKVVTPALVKAVEESYVTCDLRRVFVKVGKFHFPIDFVVVDLEADPRVPLILGRSFLRTDRALIDVYGEEITLWVDNEAVTFNLDQTTRYSSTNDKSVNRIDIIDAVCEEYALEFLGFPNSSSGNPTPTSEPFTFEFILEEIEAYLKDDLILPEIDHAGCNPGKIFV</sequence>
<dbReference type="Gene3D" id="2.40.70.10">
    <property type="entry name" value="Acid Proteases"/>
    <property type="match status" value="1"/>
</dbReference>